<evidence type="ECO:0000313" key="2">
    <source>
        <dbReference type="Proteomes" id="UP000054359"/>
    </source>
</evidence>
<evidence type="ECO:0000313" key="1">
    <source>
        <dbReference type="EMBL" id="KFM79980.1"/>
    </source>
</evidence>
<dbReference type="Proteomes" id="UP000054359">
    <property type="component" value="Unassembled WGS sequence"/>
</dbReference>
<protein>
    <submittedName>
        <fullName evidence="1">Uncharacterized protein</fullName>
    </submittedName>
</protein>
<dbReference type="AlphaFoldDB" id="A0A087URJ1"/>
<gene>
    <name evidence="1" type="ORF">X975_16970</name>
</gene>
<keyword evidence="2" id="KW-1185">Reference proteome</keyword>
<organism evidence="1 2">
    <name type="scientific">Stegodyphus mimosarum</name>
    <name type="common">African social velvet spider</name>
    <dbReference type="NCBI Taxonomy" id="407821"/>
    <lineage>
        <taxon>Eukaryota</taxon>
        <taxon>Metazoa</taxon>
        <taxon>Ecdysozoa</taxon>
        <taxon>Arthropoda</taxon>
        <taxon>Chelicerata</taxon>
        <taxon>Arachnida</taxon>
        <taxon>Araneae</taxon>
        <taxon>Araneomorphae</taxon>
        <taxon>Entelegynae</taxon>
        <taxon>Eresoidea</taxon>
        <taxon>Eresidae</taxon>
        <taxon>Stegodyphus</taxon>
    </lineage>
</organism>
<sequence>MSKINSKYESILRKSSVLSIQATIFHKCFWKLGHEIPGTYF</sequence>
<accession>A0A087URJ1</accession>
<reference evidence="1 2" key="1">
    <citation type="submission" date="2013-11" db="EMBL/GenBank/DDBJ databases">
        <title>Genome sequencing of Stegodyphus mimosarum.</title>
        <authorList>
            <person name="Bechsgaard J."/>
        </authorList>
    </citation>
    <scope>NUCLEOTIDE SEQUENCE [LARGE SCALE GENOMIC DNA]</scope>
</reference>
<name>A0A087URJ1_STEMI</name>
<dbReference type="EMBL" id="KK121211">
    <property type="protein sequence ID" value="KFM79980.1"/>
    <property type="molecule type" value="Genomic_DNA"/>
</dbReference>
<feature type="non-terminal residue" evidence="1">
    <location>
        <position position="41"/>
    </location>
</feature>
<proteinExistence type="predicted"/>